<evidence type="ECO:0000313" key="2">
    <source>
        <dbReference type="Proteomes" id="UP000516571"/>
    </source>
</evidence>
<keyword evidence="2" id="KW-1185">Reference proteome</keyword>
<accession>A0A7L5CDL8</accession>
<sequence>MYPEFGKVNPNRAYLARYIGRVLYGGANEKSSEWRHVQ</sequence>
<protein>
    <submittedName>
        <fullName evidence="1">Uncharacterized protein</fullName>
    </submittedName>
</protein>
<organism evidence="1 2">
    <name type="scientific">Salmonella phage vB_Sen_I1</name>
    <dbReference type="NCBI Taxonomy" id="2723910"/>
    <lineage>
        <taxon>Viruses</taxon>
        <taxon>Duplodnaviria</taxon>
        <taxon>Heunggongvirae</taxon>
        <taxon>Uroviricota</taxon>
        <taxon>Caudoviricetes</taxon>
        <taxon>Demerecviridae</taxon>
        <taxon>Markadamsvirinae</taxon>
        <taxon>Tequintavirus</taxon>
        <taxon>Tequintavirus tvI1</taxon>
    </lineage>
</organism>
<name>A0A7L5CDL8_9CAUD</name>
<proteinExistence type="predicted"/>
<dbReference type="EMBL" id="MT233524">
    <property type="protein sequence ID" value="QJA17779.1"/>
    <property type="molecule type" value="Genomic_DNA"/>
</dbReference>
<reference evidence="1 2" key="1">
    <citation type="submission" date="2020-03" db="EMBL/GenBank/DDBJ databases">
        <authorList>
            <person name="Grabski M.Z."/>
        </authorList>
    </citation>
    <scope>NUCLEOTIDE SEQUENCE [LARGE SCALE GENOMIC DNA]</scope>
    <source>
        <strain evidence="2">vB_Sen_I1</strain>
    </source>
</reference>
<dbReference type="Proteomes" id="UP000516571">
    <property type="component" value="Segment"/>
</dbReference>
<evidence type="ECO:0000313" key="1">
    <source>
        <dbReference type="EMBL" id="QJA17779.1"/>
    </source>
</evidence>
<gene>
    <name evidence="1" type="ORF">vBSenI1_18</name>
</gene>